<dbReference type="Pfam" id="PF21418">
    <property type="entry name" value="LinB-like_C"/>
    <property type="match status" value="1"/>
</dbReference>
<gene>
    <name evidence="3" type="ORF">SCLAV_1890</name>
</gene>
<dbReference type="InterPro" id="IPR048495">
    <property type="entry name" value="LinB-like_C"/>
</dbReference>
<dbReference type="RefSeq" id="WP_003960535.1">
    <property type="nucleotide sequence ID" value="NZ_CM000913.1"/>
</dbReference>
<dbReference type="Gene3D" id="3.30.460.10">
    <property type="entry name" value="Beta Polymerase, domain 2"/>
    <property type="match status" value="2"/>
</dbReference>
<feature type="domain" description="Lincosamide nucleotidyltransferase-like C-terminal" evidence="2">
    <location>
        <begin position="200"/>
        <end position="310"/>
    </location>
</feature>
<feature type="region of interest" description="Disordered" evidence="1">
    <location>
        <begin position="66"/>
        <end position="104"/>
    </location>
</feature>
<dbReference type="EMBL" id="CM000913">
    <property type="protein sequence ID" value="EFG06963.1"/>
    <property type="molecule type" value="Genomic_DNA"/>
</dbReference>
<dbReference type="eggNOG" id="COG1708">
    <property type="taxonomic scope" value="Bacteria"/>
</dbReference>
<evidence type="ECO:0000313" key="4">
    <source>
        <dbReference type="Proteomes" id="UP000002357"/>
    </source>
</evidence>
<dbReference type="Proteomes" id="UP000002357">
    <property type="component" value="Chromosome"/>
</dbReference>
<evidence type="ECO:0000256" key="1">
    <source>
        <dbReference type="SAM" id="MobiDB-lite"/>
    </source>
</evidence>
<dbReference type="Gene3D" id="1.20.120.330">
    <property type="entry name" value="Nucleotidyltransferases domain 2"/>
    <property type="match status" value="1"/>
</dbReference>
<dbReference type="InterPro" id="IPR043519">
    <property type="entry name" value="NT_sf"/>
</dbReference>
<sequence>MTLPPVPSVPSAASAPALDRRIDRLRELAAAEPRLDGVLLYGSWTLGEADAHSDIEAYLYVRDEGPCAGSPDDGSPGDGVLGDGSPRAGSPRAGDGTGGTADDAGPAAFDGPAFLGRLAPLKLAYTNMYGVLSVVFDDLMRGEFHIEPAGRGIAGIAGWRGLIHFPEPERAVLLDRTGSLTRAARALADCPPPDPAPTARQLVDELTNWTLMFAHVRARGETARAHALLHTVVAPEQLRLLRLLRGSTAHWLTPSRALETDLPPADIARHTATTSPAHPAGIRTAGLASWHWTRELASAAATRWGITLPVALHDEIAELLAAD</sequence>
<keyword evidence="4" id="KW-1185">Reference proteome</keyword>
<dbReference type="KEGG" id="sclf:BB341_18880"/>
<protein>
    <submittedName>
        <fullName evidence="3">DNA polymerase beta domain protein region</fullName>
    </submittedName>
</protein>
<dbReference type="AlphaFoldDB" id="E2Q4C5"/>
<dbReference type="GeneID" id="93731517"/>
<accession>E2Q4C5</accession>
<reference evidence="3 4" key="1">
    <citation type="journal article" date="2010" name="Genome Biol. Evol.">
        <title>The sequence of a 1.8-mb bacterial linear plasmid reveals a rich evolutionary reservoir of secondary metabolic pathways.</title>
        <authorList>
            <person name="Medema M.H."/>
            <person name="Trefzer A."/>
            <person name="Kovalchuk A."/>
            <person name="van den Berg M."/>
            <person name="Mueller U."/>
            <person name="Heijne W."/>
            <person name="Wu L."/>
            <person name="Alam M.T."/>
            <person name="Ronning C.M."/>
            <person name="Nierman W.C."/>
            <person name="Bovenberg R.A.L."/>
            <person name="Breitling R."/>
            <person name="Takano E."/>
        </authorList>
    </citation>
    <scope>NUCLEOTIDE SEQUENCE [LARGE SCALE GENOMIC DNA]</scope>
    <source>
        <strain evidence="4">ATCC 27064 / DSM 738 / JCM 4710 / NBRC 13307 / NCIMB 12785 / NRRL 3585 / VKM Ac-602</strain>
    </source>
</reference>
<proteinExistence type="predicted"/>
<organism evidence="3 4">
    <name type="scientific">Streptomyces clavuligerus</name>
    <dbReference type="NCBI Taxonomy" id="1901"/>
    <lineage>
        <taxon>Bacteria</taxon>
        <taxon>Bacillati</taxon>
        <taxon>Actinomycetota</taxon>
        <taxon>Actinomycetes</taxon>
        <taxon>Kitasatosporales</taxon>
        <taxon>Streptomycetaceae</taxon>
        <taxon>Streptomyces</taxon>
    </lineage>
</organism>
<evidence type="ECO:0000259" key="2">
    <source>
        <dbReference type="Pfam" id="PF21418"/>
    </source>
</evidence>
<dbReference type="OrthoDB" id="65410at2"/>
<dbReference type="STRING" id="1901.BB341_18880"/>
<evidence type="ECO:0000313" key="3">
    <source>
        <dbReference type="EMBL" id="EFG06963.1"/>
    </source>
</evidence>
<name>E2Q4C5_STRCL</name>